<dbReference type="InterPro" id="IPR001036">
    <property type="entry name" value="Acrflvin-R"/>
</dbReference>
<evidence type="ECO:0000313" key="3">
    <source>
        <dbReference type="Proteomes" id="UP000754226"/>
    </source>
</evidence>
<dbReference type="SUPFAM" id="SSF82714">
    <property type="entry name" value="Multidrug efflux transporter AcrB TolC docking domain, DN and DC subdomains"/>
    <property type="match status" value="2"/>
</dbReference>
<comment type="caution">
    <text evidence="2">The sequence shown here is derived from an EMBL/GenBank/DDBJ whole genome shotgun (WGS) entry which is preliminary data.</text>
</comment>
<keyword evidence="1" id="KW-0812">Transmembrane</keyword>
<feature type="transmembrane region" description="Helical" evidence="1">
    <location>
        <begin position="15"/>
        <end position="35"/>
    </location>
</feature>
<feature type="transmembrane region" description="Helical" evidence="1">
    <location>
        <begin position="905"/>
        <end position="926"/>
    </location>
</feature>
<feature type="transmembrane region" description="Helical" evidence="1">
    <location>
        <begin position="362"/>
        <end position="382"/>
    </location>
</feature>
<feature type="transmembrane region" description="Helical" evidence="1">
    <location>
        <begin position="976"/>
        <end position="1003"/>
    </location>
</feature>
<feature type="transmembrane region" description="Helical" evidence="1">
    <location>
        <begin position="852"/>
        <end position="871"/>
    </location>
</feature>
<name>A0A943EE06_9FIRM</name>
<dbReference type="SUPFAM" id="SSF82693">
    <property type="entry name" value="Multidrug efflux transporter AcrB pore domain, PN1, PN2, PC1 and PC2 subdomains"/>
    <property type="match status" value="2"/>
</dbReference>
<dbReference type="PANTHER" id="PTHR32063">
    <property type="match status" value="1"/>
</dbReference>
<feature type="transmembrane region" description="Helical" evidence="1">
    <location>
        <begin position="947"/>
        <end position="970"/>
    </location>
</feature>
<dbReference type="PRINTS" id="PR00702">
    <property type="entry name" value="ACRIFLAVINRP"/>
</dbReference>
<feature type="transmembrane region" description="Helical" evidence="1">
    <location>
        <begin position="388"/>
        <end position="411"/>
    </location>
</feature>
<dbReference type="EMBL" id="JAGZCZ010000006">
    <property type="protein sequence ID" value="MBS5519941.1"/>
    <property type="molecule type" value="Genomic_DNA"/>
</dbReference>
<reference evidence="2" key="1">
    <citation type="submission" date="2021-02" db="EMBL/GenBank/DDBJ databases">
        <title>Infant gut strain persistence is associated with maternal origin, phylogeny, and functional potential including surface adhesion and iron acquisition.</title>
        <authorList>
            <person name="Lou Y.C."/>
        </authorList>
    </citation>
    <scope>NUCLEOTIDE SEQUENCE</scope>
    <source>
        <strain evidence="2">L3_106_000M1_dasL3_106_000M1_concoct_15</strain>
    </source>
</reference>
<dbReference type="SUPFAM" id="SSF82866">
    <property type="entry name" value="Multidrug efflux transporter AcrB transmembrane domain"/>
    <property type="match status" value="2"/>
</dbReference>
<dbReference type="Gene3D" id="3.30.70.1440">
    <property type="entry name" value="Multidrug efflux transporter AcrB pore domain"/>
    <property type="match status" value="1"/>
</dbReference>
<feature type="transmembrane region" description="Helical" evidence="1">
    <location>
        <begin position="522"/>
        <end position="541"/>
    </location>
</feature>
<dbReference type="Proteomes" id="UP000754226">
    <property type="component" value="Unassembled WGS sequence"/>
</dbReference>
<dbReference type="Gene3D" id="3.30.70.1430">
    <property type="entry name" value="Multidrug efflux transporter AcrB pore domain"/>
    <property type="match status" value="2"/>
</dbReference>
<dbReference type="Gene3D" id="3.30.70.1320">
    <property type="entry name" value="Multidrug efflux transporter AcrB pore domain like"/>
    <property type="match status" value="1"/>
</dbReference>
<dbReference type="InterPro" id="IPR027463">
    <property type="entry name" value="AcrB_DN_DC_subdom"/>
</dbReference>
<feature type="transmembrane region" description="Helical" evidence="1">
    <location>
        <begin position="432"/>
        <end position="452"/>
    </location>
</feature>
<feature type="transmembrane region" description="Helical" evidence="1">
    <location>
        <begin position="464"/>
        <end position="486"/>
    </location>
</feature>
<feature type="transmembrane region" description="Helical" evidence="1">
    <location>
        <begin position="878"/>
        <end position="899"/>
    </location>
</feature>
<dbReference type="GO" id="GO:0005886">
    <property type="term" value="C:plasma membrane"/>
    <property type="evidence" value="ECO:0007669"/>
    <property type="project" value="TreeGrafter"/>
</dbReference>
<proteinExistence type="predicted"/>
<evidence type="ECO:0000256" key="1">
    <source>
        <dbReference type="SAM" id="Phobius"/>
    </source>
</evidence>
<evidence type="ECO:0000313" key="2">
    <source>
        <dbReference type="EMBL" id="MBS5519941.1"/>
    </source>
</evidence>
<dbReference type="Gene3D" id="3.30.2090.10">
    <property type="entry name" value="Multidrug efflux transporter AcrB TolC docking domain, DN and DC subdomains"/>
    <property type="match status" value="2"/>
</dbReference>
<accession>A0A943EE06</accession>
<dbReference type="Gene3D" id="1.20.1640.10">
    <property type="entry name" value="Multidrug efflux transporter AcrB transmembrane domain"/>
    <property type="match status" value="2"/>
</dbReference>
<protein>
    <submittedName>
        <fullName evidence="2">Efflux RND transporter permease subunit</fullName>
    </submittedName>
</protein>
<sequence length="1018" mass="112449">MNLNLSRWCVKHRQVVYFFTVLIFLAGIFSFRSLGRSEDPNFVVRQMVISAAWPGATADEMQELVTSKLDKMVQATPDIDYITSYSRPGVSVVNVILKEQVPNSEVRKHWLEVRNYVNDHQSELPDGIYGPYFDDRFDDVYGNIYALTSDSFSKEDLRVKAEELKRQFYTVPDVSKVELIGEQPMNIYVRMSNTKLAELGLSLDSVTSAIRGETAMAATGTIDAKGDNVQIRVTGMTKALDEIRGILITQGGRTFRLGDIASVTQEYPDPPEPKMYANGKEAIGIAISMKDGGNNITLGHNLEKLTAKMKAELPLGMDLSQVANQPKVVEDSISEFTEGLYEAILIVLVVSLFSMGRQCGYVISVCIPLVLMGSFVGMYLMGIDLHKISLGALIISLGMLVDDAIVVVELMEVKMSEGMDRLDAATYAFKTNGMTLCFGTMITCASFLPIAFANSNVSEFAGSLFPVITITLMFSWFVSQTVAPTLGYEWIRPKIIEQESYDTPFYNRFRHLIDLCLSHRKMVIIGSLACLLGSMGLLTLVKQEFFPESVRPEVITELHLPEGAGIKESDRAMNTLMKAIDGDPDVDHYSAYIGKSSPRFILVLNPVQPRDNYAQLVTVAKDVKARERIAKKIDTIIKKELPEVTAYSKSIPLGPPKDYPVMFRVSAPTADLCRTYAAKVRDEMEKNPNVTMTIFDWMEKAPAVKIEIDNDRLKQLGLTRSTVASVLYANVSGYAFAEYYDGDQIRPLVFQLDKKDRNSLSDMEAITIPTASGSIPLSQVARITPTMENNMIWRRNLQPTITIGADVGKGVTGNDVAKTIWKDMKGLRESLPPGVTIAIDGPLESSTQATQYLLGPIPGMLVLMLILLMFQMKDIRKLFVILATAPLCITGIALGLLLFNAPMGVMAEVGSFALIGTVIRNSMVIIQQIDLHEASGMTPYEAVVEASLVRFRPIMLAALTTILGLVPMFASPFWNAMAIAMACGLTGATALTLLFLPTLYCTVFRITSTRSKNHSDLM</sequence>
<dbReference type="GO" id="GO:0042910">
    <property type="term" value="F:xenobiotic transmembrane transporter activity"/>
    <property type="evidence" value="ECO:0007669"/>
    <property type="project" value="TreeGrafter"/>
</dbReference>
<organism evidence="2 3">
    <name type="scientific">Acidaminococcus intestini</name>
    <dbReference type="NCBI Taxonomy" id="187327"/>
    <lineage>
        <taxon>Bacteria</taxon>
        <taxon>Bacillati</taxon>
        <taxon>Bacillota</taxon>
        <taxon>Negativicutes</taxon>
        <taxon>Acidaminococcales</taxon>
        <taxon>Acidaminococcaceae</taxon>
        <taxon>Acidaminococcus</taxon>
    </lineage>
</organism>
<keyword evidence="1" id="KW-0472">Membrane</keyword>
<gene>
    <name evidence="2" type="ORF">KHX13_06390</name>
</gene>
<dbReference type="AlphaFoldDB" id="A0A943EE06"/>
<keyword evidence="1" id="KW-1133">Transmembrane helix</keyword>
<dbReference type="PANTHER" id="PTHR32063:SF18">
    <property type="entry name" value="CATION EFFLUX SYSTEM PROTEIN"/>
    <property type="match status" value="1"/>
</dbReference>
<dbReference type="Pfam" id="PF00873">
    <property type="entry name" value="ACR_tran"/>
    <property type="match status" value="1"/>
</dbReference>